<evidence type="ECO:0000256" key="7">
    <source>
        <dbReference type="ARBA" id="ARBA00037228"/>
    </source>
</evidence>
<keyword evidence="6" id="KW-1015">Disulfide bond</keyword>
<dbReference type="PANTHER" id="PTHR34270">
    <property type="entry name" value="PROTEIN RALF-LIKE 15-RELATED"/>
    <property type="match status" value="1"/>
</dbReference>
<evidence type="ECO:0000313" key="9">
    <source>
        <dbReference type="EMBL" id="WJZ99402.1"/>
    </source>
</evidence>
<sequence length="74" mass="8206">MEDKSGRMLVFCLATLLVFSTFINVGNASGREIGYKSLGVDETNLCGPLHPDKCEPKPSHTYNRGCESEERCRP</sequence>
<organism evidence="9 10">
    <name type="scientific">Vitis vinifera</name>
    <name type="common">Grape</name>
    <dbReference type="NCBI Taxonomy" id="29760"/>
    <lineage>
        <taxon>Eukaryota</taxon>
        <taxon>Viridiplantae</taxon>
        <taxon>Streptophyta</taxon>
        <taxon>Embryophyta</taxon>
        <taxon>Tracheophyta</taxon>
        <taxon>Spermatophyta</taxon>
        <taxon>Magnoliopsida</taxon>
        <taxon>eudicotyledons</taxon>
        <taxon>Gunneridae</taxon>
        <taxon>Pentapetalae</taxon>
        <taxon>rosids</taxon>
        <taxon>Vitales</taxon>
        <taxon>Vitaceae</taxon>
        <taxon>Viteae</taxon>
        <taxon>Vitis</taxon>
    </lineage>
</organism>
<keyword evidence="10" id="KW-1185">Reference proteome</keyword>
<comment type="subcellular location">
    <subcellularLocation>
        <location evidence="1">Secreted</location>
    </subcellularLocation>
</comment>
<keyword evidence="4" id="KW-0372">Hormone</keyword>
<evidence type="ECO:0000256" key="8">
    <source>
        <dbReference type="SAM" id="SignalP"/>
    </source>
</evidence>
<protein>
    <submittedName>
        <fullName evidence="9">Uncharacterized protein</fullName>
    </submittedName>
</protein>
<keyword evidence="3" id="KW-0964">Secreted</keyword>
<keyword evidence="5 8" id="KW-0732">Signal</keyword>
<evidence type="ECO:0000256" key="3">
    <source>
        <dbReference type="ARBA" id="ARBA00022525"/>
    </source>
</evidence>
<name>A0ABY9CVN8_VITVI</name>
<evidence type="ECO:0000256" key="5">
    <source>
        <dbReference type="ARBA" id="ARBA00022729"/>
    </source>
</evidence>
<accession>A0ABY9CVN8</accession>
<dbReference type="Pfam" id="PF05498">
    <property type="entry name" value="RALF"/>
    <property type="match status" value="1"/>
</dbReference>
<feature type="chain" id="PRO_5047549434" evidence="8">
    <location>
        <begin position="29"/>
        <end position="74"/>
    </location>
</feature>
<evidence type="ECO:0000313" key="10">
    <source>
        <dbReference type="Proteomes" id="UP001227230"/>
    </source>
</evidence>
<dbReference type="PANTHER" id="PTHR34270:SF3">
    <property type="entry name" value="PROTEIN RALF-LIKE 16-RELATED"/>
    <property type="match status" value="1"/>
</dbReference>
<proteinExistence type="inferred from homology"/>
<dbReference type="InterPro" id="IPR008801">
    <property type="entry name" value="RALF"/>
</dbReference>
<evidence type="ECO:0000256" key="1">
    <source>
        <dbReference type="ARBA" id="ARBA00004613"/>
    </source>
</evidence>
<evidence type="ECO:0000256" key="6">
    <source>
        <dbReference type="ARBA" id="ARBA00023157"/>
    </source>
</evidence>
<reference evidence="9 10" key="1">
    <citation type="journal article" date="2023" name="Hortic Res">
        <title>The complete reference genome for grapevine (Vitis vinifera L.) genetics and breeding.</title>
        <authorList>
            <person name="Shi X."/>
            <person name="Cao S."/>
            <person name="Wang X."/>
            <person name="Huang S."/>
            <person name="Wang Y."/>
            <person name="Liu Z."/>
            <person name="Liu W."/>
            <person name="Leng X."/>
            <person name="Peng Y."/>
            <person name="Wang N."/>
            <person name="Wang Y."/>
            <person name="Ma Z."/>
            <person name="Xu X."/>
            <person name="Zhang F."/>
            <person name="Xue H."/>
            <person name="Zhong H."/>
            <person name="Wang Y."/>
            <person name="Zhang K."/>
            <person name="Velt A."/>
            <person name="Avia K."/>
            <person name="Holtgrawe D."/>
            <person name="Grimplet J."/>
            <person name="Matus J.T."/>
            <person name="Ware D."/>
            <person name="Wu X."/>
            <person name="Wang H."/>
            <person name="Liu C."/>
            <person name="Fang Y."/>
            <person name="Rustenholz C."/>
            <person name="Cheng Z."/>
            <person name="Xiao H."/>
            <person name="Zhou Y."/>
        </authorList>
    </citation>
    <scope>NUCLEOTIDE SEQUENCE [LARGE SCALE GENOMIC DNA]</scope>
    <source>
        <strain evidence="10">cv. Pinot noir / PN40024</strain>
        <tissue evidence="9">Leaf</tissue>
    </source>
</reference>
<dbReference type="Proteomes" id="UP001227230">
    <property type="component" value="Chromosome 12"/>
</dbReference>
<comment type="function">
    <text evidence="7">Cell signaling peptide that may regulate plant stress, growth, and development. Mediates a rapid alkalinization of extracellular space by mediating a transient increase in the cytoplasmic Ca(2+) concentration leading to a calcium-dependent signaling events through a cell surface receptor and a concomitant activation of some intracellular mitogen-activated protein kinases.</text>
</comment>
<evidence type="ECO:0000256" key="4">
    <source>
        <dbReference type="ARBA" id="ARBA00022702"/>
    </source>
</evidence>
<comment type="similarity">
    <text evidence="2">Belongs to the plant rapid alkalinization factor (RALF) family.</text>
</comment>
<evidence type="ECO:0000256" key="2">
    <source>
        <dbReference type="ARBA" id="ARBA00009178"/>
    </source>
</evidence>
<gene>
    <name evidence="9" type="ORF">VitviT2T_017850</name>
</gene>
<dbReference type="EMBL" id="CP126659">
    <property type="protein sequence ID" value="WJZ99402.1"/>
    <property type="molecule type" value="Genomic_DNA"/>
</dbReference>
<feature type="signal peptide" evidence="8">
    <location>
        <begin position="1"/>
        <end position="28"/>
    </location>
</feature>